<dbReference type="HOGENOM" id="CLU_3181185_0_0_4"/>
<dbReference type="AlphaFoldDB" id="A0A0E1VYF3"/>
<proteinExistence type="predicted"/>
<evidence type="ECO:0000313" key="1">
    <source>
        <dbReference type="EMBL" id="EET05071.1"/>
    </source>
</evidence>
<dbReference type="Proteomes" id="UP000001812">
    <property type="component" value="Chromosome II"/>
</dbReference>
<reference evidence="1" key="1">
    <citation type="submission" date="2009-05" db="EMBL/GenBank/DDBJ databases">
        <authorList>
            <person name="Harkins D.M."/>
            <person name="DeShazer D."/>
            <person name="Woods D.E."/>
            <person name="Brinkac L.M."/>
            <person name="Brown K.A."/>
            <person name="Hung G.C."/>
            <person name="Tuanyok A."/>
            <person name="Zhang B."/>
            <person name="Nierman W.C."/>
        </authorList>
    </citation>
    <scope>NUCLEOTIDE SEQUENCE [LARGE SCALE GENOMIC DNA]</scope>
    <source>
        <strain evidence="1">1710a</strain>
    </source>
</reference>
<organism evidence="1">
    <name type="scientific">Burkholderia pseudomallei 1710a</name>
    <dbReference type="NCBI Taxonomy" id="320371"/>
    <lineage>
        <taxon>Bacteria</taxon>
        <taxon>Pseudomonadati</taxon>
        <taxon>Pseudomonadota</taxon>
        <taxon>Betaproteobacteria</taxon>
        <taxon>Burkholderiales</taxon>
        <taxon>Burkholderiaceae</taxon>
        <taxon>Burkholderia</taxon>
        <taxon>pseudomallei group</taxon>
    </lineage>
</organism>
<name>A0A0E1VYF3_BURPE</name>
<sequence>MRPAWAGGATNVSRVIGHEAGDDDSIAARAARASRYRFRIVVRPLK</sequence>
<dbReference type="EMBL" id="CM000833">
    <property type="protein sequence ID" value="EET05071.1"/>
    <property type="molecule type" value="Genomic_DNA"/>
</dbReference>
<accession>A0A0E1VYF3</accession>
<protein>
    <submittedName>
        <fullName evidence="1">Uncharacterized protein</fullName>
    </submittedName>
</protein>
<gene>
    <name evidence="1" type="ORF">BURPS1710A_A1562</name>
</gene>